<dbReference type="KEGG" id="sgz:C0216_18680"/>
<protein>
    <submittedName>
        <fullName evidence="4">Class I SAM-dependent methyltransferase</fullName>
    </submittedName>
</protein>
<dbReference type="GO" id="GO:0008168">
    <property type="term" value="F:methyltransferase activity"/>
    <property type="evidence" value="ECO:0007669"/>
    <property type="project" value="UniProtKB-KW"/>
</dbReference>
<organism evidence="4 5">
    <name type="scientific">Streptomyces globosus</name>
    <dbReference type="NCBI Taxonomy" id="68209"/>
    <lineage>
        <taxon>Bacteria</taxon>
        <taxon>Bacillati</taxon>
        <taxon>Actinomycetota</taxon>
        <taxon>Actinomycetes</taxon>
        <taxon>Kitasatosporales</taxon>
        <taxon>Streptomycetaceae</taxon>
        <taxon>Streptomyces</taxon>
    </lineage>
</organism>
<dbReference type="Pfam" id="PF13649">
    <property type="entry name" value="Methyltransf_25"/>
    <property type="match status" value="1"/>
</dbReference>
<dbReference type="InterPro" id="IPR029063">
    <property type="entry name" value="SAM-dependent_MTases_sf"/>
</dbReference>
<dbReference type="OrthoDB" id="9791837at2"/>
<feature type="domain" description="Methyltransferase" evidence="3">
    <location>
        <begin position="45"/>
        <end position="139"/>
    </location>
</feature>
<dbReference type="CDD" id="cd02440">
    <property type="entry name" value="AdoMet_MTases"/>
    <property type="match status" value="1"/>
</dbReference>
<keyword evidence="5" id="KW-1185">Reference proteome</keyword>
<sequence>MRFPYDTLGDEFPESTTTAAYSAADTHTLLEALDALGGVHGLDTLDLACGHGHNTRLLARGGARRALGVDTSEDLVRKARAHAGHIPGAVAYVVADTASLPRMGPFDLVTAAYLFNQAPDRTALHGMFRSIRANLRDGGRLLATVPNAGAYPHVDWSPYGVRIVERIPAGEAPLLKAQLVGAPALEFEFREWAHSDFAEAAVEAGFSTVGWQPNRTPPADAARDEAYWTAYRAWPVSSLMTCTA</sequence>
<evidence type="ECO:0000256" key="2">
    <source>
        <dbReference type="ARBA" id="ARBA00022679"/>
    </source>
</evidence>
<dbReference type="PANTHER" id="PTHR43861">
    <property type="entry name" value="TRANS-ACONITATE 2-METHYLTRANSFERASE-RELATED"/>
    <property type="match status" value="1"/>
</dbReference>
<dbReference type="SUPFAM" id="SSF53335">
    <property type="entry name" value="S-adenosyl-L-methionine-dependent methyltransferases"/>
    <property type="match status" value="1"/>
</dbReference>
<evidence type="ECO:0000313" key="4">
    <source>
        <dbReference type="EMBL" id="AXE25200.1"/>
    </source>
</evidence>
<evidence type="ECO:0000256" key="1">
    <source>
        <dbReference type="ARBA" id="ARBA00022603"/>
    </source>
</evidence>
<dbReference type="InterPro" id="IPR041698">
    <property type="entry name" value="Methyltransf_25"/>
</dbReference>
<dbReference type="Proteomes" id="UP000252004">
    <property type="component" value="Chromosome"/>
</dbReference>
<evidence type="ECO:0000259" key="3">
    <source>
        <dbReference type="Pfam" id="PF13649"/>
    </source>
</evidence>
<gene>
    <name evidence="4" type="ORF">C0216_18680</name>
</gene>
<dbReference type="GO" id="GO:0017000">
    <property type="term" value="P:antibiotic biosynthetic process"/>
    <property type="evidence" value="ECO:0007669"/>
    <property type="project" value="UniProtKB-ARBA"/>
</dbReference>
<dbReference type="AlphaFoldDB" id="A0A344U2S9"/>
<name>A0A344U2S9_9ACTN</name>
<dbReference type="EMBL" id="CP030862">
    <property type="protein sequence ID" value="AXE25200.1"/>
    <property type="molecule type" value="Genomic_DNA"/>
</dbReference>
<dbReference type="GO" id="GO:0032259">
    <property type="term" value="P:methylation"/>
    <property type="evidence" value="ECO:0007669"/>
    <property type="project" value="UniProtKB-KW"/>
</dbReference>
<keyword evidence="1 4" id="KW-0489">Methyltransferase</keyword>
<dbReference type="PANTHER" id="PTHR43861:SF1">
    <property type="entry name" value="TRANS-ACONITATE 2-METHYLTRANSFERASE"/>
    <property type="match status" value="1"/>
</dbReference>
<dbReference type="RefSeq" id="WP_114056386.1">
    <property type="nucleotide sequence ID" value="NZ_CP030862.1"/>
</dbReference>
<dbReference type="Gene3D" id="3.40.50.150">
    <property type="entry name" value="Vaccinia Virus protein VP39"/>
    <property type="match status" value="1"/>
</dbReference>
<reference evidence="4 5" key="1">
    <citation type="submission" date="2018-01" db="EMBL/GenBank/DDBJ databases">
        <title>Draft genome Sequence of streptomyces globosus LZH-48.</title>
        <authorList>
            <person name="Ran K."/>
            <person name="Li Z."/>
            <person name="Wei S."/>
            <person name="Dong R."/>
        </authorList>
    </citation>
    <scope>NUCLEOTIDE SEQUENCE [LARGE SCALE GENOMIC DNA]</scope>
    <source>
        <strain evidence="4 5">LZH-48</strain>
    </source>
</reference>
<accession>A0A344U2S9</accession>
<keyword evidence="2 4" id="KW-0808">Transferase</keyword>
<evidence type="ECO:0000313" key="5">
    <source>
        <dbReference type="Proteomes" id="UP000252004"/>
    </source>
</evidence>
<proteinExistence type="predicted"/>